<keyword evidence="3" id="KW-1185">Reference proteome</keyword>
<dbReference type="Pfam" id="PF01863">
    <property type="entry name" value="YgjP-like"/>
    <property type="match status" value="1"/>
</dbReference>
<dbReference type="RefSeq" id="WP_244708639.1">
    <property type="nucleotide sequence ID" value="NZ_CP095073.1"/>
</dbReference>
<evidence type="ECO:0000259" key="1">
    <source>
        <dbReference type="Pfam" id="PF01863"/>
    </source>
</evidence>
<dbReference type="EMBL" id="CP095073">
    <property type="protein sequence ID" value="UOQ43280.1"/>
    <property type="molecule type" value="Genomic_DNA"/>
</dbReference>
<dbReference type="Proteomes" id="UP000831787">
    <property type="component" value="Chromosome"/>
</dbReference>
<proteinExistence type="predicted"/>
<evidence type="ECO:0000313" key="2">
    <source>
        <dbReference type="EMBL" id="UOQ43280.1"/>
    </source>
</evidence>
<evidence type="ECO:0000313" key="3">
    <source>
        <dbReference type="Proteomes" id="UP000831787"/>
    </source>
</evidence>
<feature type="domain" description="YgjP-like metallopeptidase" evidence="1">
    <location>
        <begin position="25"/>
        <end position="156"/>
    </location>
</feature>
<sequence>MPIIEQDDTIINYQLSRRTNINFTKIYVDDLNGVHVTAAANKDQVKVEAFLRKKASWIQEKWRETHPDLYEIDTITEDENRKIAYLGRHYQLVKKENALELSFQFQKGKFLFLYPKTMSRDERTYELKRLLHKWLFEKAEEKLPAEVEQDQTRLGKKEEDSIHLNWRVVQRNKSSIASIIEDLKKEKVC</sequence>
<gene>
    <name evidence="2" type="ORF">MUN89_15300</name>
</gene>
<protein>
    <submittedName>
        <fullName evidence="2">DUF45 domain-containing protein</fullName>
    </submittedName>
</protein>
<organism evidence="2 3">
    <name type="scientific">Halobacillus salinarum</name>
    <dbReference type="NCBI Taxonomy" id="2932257"/>
    <lineage>
        <taxon>Bacteria</taxon>
        <taxon>Bacillati</taxon>
        <taxon>Bacillota</taxon>
        <taxon>Bacilli</taxon>
        <taxon>Bacillales</taxon>
        <taxon>Bacillaceae</taxon>
        <taxon>Halobacillus</taxon>
    </lineage>
</organism>
<name>A0ABY4EH08_9BACI</name>
<accession>A0ABY4EH08</accession>
<reference evidence="2 3" key="1">
    <citation type="submission" date="2022-04" db="EMBL/GenBank/DDBJ databases">
        <title>Halobacillus sp. isolated from saltern.</title>
        <authorList>
            <person name="Won M."/>
            <person name="Lee C.-M."/>
            <person name="Woen H.-Y."/>
            <person name="Kwon S.-W."/>
        </authorList>
    </citation>
    <scope>NUCLEOTIDE SEQUENCE [LARGE SCALE GENOMIC DNA]</scope>
    <source>
        <strain evidence="2 3">SSBR10-3</strain>
    </source>
</reference>
<dbReference type="InterPro" id="IPR002725">
    <property type="entry name" value="YgjP-like_metallopeptidase"/>
</dbReference>